<feature type="transmembrane region" description="Helical" evidence="7">
    <location>
        <begin position="169"/>
        <end position="188"/>
    </location>
</feature>
<reference evidence="9" key="1">
    <citation type="submission" date="2022-12" db="EMBL/GenBank/DDBJ databases">
        <title>Paraconexibacter alkalitolerans sp. nov. and Baekduia alba sp. nov., isolated from soil and emended description of the genera Paraconexibacter (Chun et al., 2020) and Baekduia (An et al., 2020).</title>
        <authorList>
            <person name="Vieira S."/>
            <person name="Huber K.J."/>
            <person name="Geppert A."/>
            <person name="Wolf J."/>
            <person name="Neumann-Schaal M."/>
            <person name="Muesken M."/>
            <person name="Overmann J."/>
        </authorList>
    </citation>
    <scope>NUCLEOTIDE SEQUENCE</scope>
    <source>
        <strain evidence="9">AEG42_29</strain>
    </source>
</reference>
<feature type="transmembrane region" description="Helical" evidence="7">
    <location>
        <begin position="898"/>
        <end position="917"/>
    </location>
</feature>
<feature type="transmembrane region" description="Helical" evidence="7">
    <location>
        <begin position="225"/>
        <end position="246"/>
    </location>
</feature>
<evidence type="ECO:0000256" key="6">
    <source>
        <dbReference type="SAM" id="MobiDB-lite"/>
    </source>
</evidence>
<feature type="compositionally biased region" description="Basic and acidic residues" evidence="6">
    <location>
        <begin position="1082"/>
        <end position="1091"/>
    </location>
</feature>
<dbReference type="EMBL" id="CP114014">
    <property type="protein sequence ID" value="XAY06286.1"/>
    <property type="molecule type" value="Genomic_DNA"/>
</dbReference>
<feature type="transmembrane region" description="Helical" evidence="7">
    <location>
        <begin position="273"/>
        <end position="294"/>
    </location>
</feature>
<accession>A0AAU7AY88</accession>
<dbReference type="Gene3D" id="1.20.1640.10">
    <property type="entry name" value="Multidrug efflux transporter AcrB transmembrane domain"/>
    <property type="match status" value="2"/>
</dbReference>
<keyword evidence="3 7" id="KW-0812">Transmembrane</keyword>
<dbReference type="GO" id="GO:0005886">
    <property type="term" value="C:plasma membrane"/>
    <property type="evidence" value="ECO:0007669"/>
    <property type="project" value="UniProtKB-SubCell"/>
</dbReference>
<dbReference type="RefSeq" id="WP_354697522.1">
    <property type="nucleotide sequence ID" value="NZ_CP114014.1"/>
</dbReference>
<evidence type="ECO:0000259" key="8">
    <source>
        <dbReference type="Pfam" id="PF03176"/>
    </source>
</evidence>
<feature type="transmembrane region" description="Helical" evidence="7">
    <location>
        <begin position="366"/>
        <end position="385"/>
    </location>
</feature>
<evidence type="ECO:0000256" key="7">
    <source>
        <dbReference type="SAM" id="Phobius"/>
    </source>
</evidence>
<feature type="domain" description="Membrane transport protein MMPL" evidence="8">
    <location>
        <begin position="853"/>
        <end position="1069"/>
    </location>
</feature>
<proteinExistence type="predicted"/>
<evidence type="ECO:0000256" key="3">
    <source>
        <dbReference type="ARBA" id="ARBA00022692"/>
    </source>
</evidence>
<feature type="domain" description="Membrane transport protein MMPL" evidence="8">
    <location>
        <begin position="120"/>
        <end position="330"/>
    </location>
</feature>
<evidence type="ECO:0000256" key="2">
    <source>
        <dbReference type="ARBA" id="ARBA00022475"/>
    </source>
</evidence>
<dbReference type="PANTHER" id="PTHR33406">
    <property type="entry name" value="MEMBRANE PROTEIN MJ1562-RELATED"/>
    <property type="match status" value="1"/>
</dbReference>
<evidence type="ECO:0000256" key="1">
    <source>
        <dbReference type="ARBA" id="ARBA00004651"/>
    </source>
</evidence>
<feature type="transmembrane region" description="Helical" evidence="7">
    <location>
        <begin position="1037"/>
        <end position="1062"/>
    </location>
</feature>
<protein>
    <recommendedName>
        <fullName evidence="8">Membrane transport protein MMPL domain-containing protein</fullName>
    </recommendedName>
</protein>
<keyword evidence="5 7" id="KW-0472">Membrane</keyword>
<gene>
    <name evidence="9" type="ORF">DSM112329_03155</name>
</gene>
<dbReference type="Pfam" id="PF03176">
    <property type="entry name" value="MMPL"/>
    <property type="match status" value="2"/>
</dbReference>
<dbReference type="SUPFAM" id="SSF82866">
    <property type="entry name" value="Multidrug efflux transporter AcrB transmembrane domain"/>
    <property type="match status" value="2"/>
</dbReference>
<evidence type="ECO:0000256" key="5">
    <source>
        <dbReference type="ARBA" id="ARBA00023136"/>
    </source>
</evidence>
<sequence length="1103" mass="111565">MQRISIWAAGRPRAALGSWLVLVAVLAIYGHDVGRHLQPTSARIDGSTSATAGALTAAHFADSATLPILLTGPSKQVRSQGKALGTRLDKLEGVSVLSPWNDRVHLKLLRPRADQVLILASVAGAERDQQRVSELVRTTAQQNVSGPVDVHVTGVPLVARDLRTASIDAAGKADLIALPLLLIVLLLVFRSFAAAAIPVAFGGATVLASGGVIRLLTEMTTVDAFATGLASMMGLALAVDYSLLIVSRYRDERRRGADNDTAIAVATRTSAHAVAVAGAAVVVAMGLAAALAAGQAVASAALGVACAGLLAMAGAALALPAVLRLAGDRLAVPVAAGVQAQDDADADAHRPSRAPVLVAAVLRRPALAATVTAVGLLVLAIPALSPDPSAPDVAQLPESSPARADYEAISAAVGPGWGAGFDIVAVAPSGTMTTPKRLAALEKLQRQIERDPDVAVVLGPGQLAKKAAKLRKSGRDLLKTQKALEAAIPKQQGQIKKLGSQVGSATGGAKQLSGAFDSASTSADKLSSGGSNLKSGVGKLSSGLLSATNGAKDLDKTVNSATANTGAIAATVKKSKNDASDLASALSTLGRGSAAIPPAIRKMQDNNAASRDTIKSVISESGGQRSDTLTAINTARQALLTQRQTVGTIAALAALQRARNRLQSDPTTPLTQVADTLDSDARTAGQIAGVLAGIKFGDLAAKARALSAILGAAESQQGNLDKGISQLTGSIGTLRAALERLGGGTETLTGGLKALDEGIASLRGGAKEGKAQTEELAKGLEGAREALSGVQQSGGKGKKDDSSATASGAITSGYFLLAALDAQGVSGARSGLNVESGGQAGHIVVIPKTGPNDPKTRALGDRLASLSKDFAAATKTETAVGGPAQVLADYQQATSDRLLTIVLVLALATALLLAVVLRSLLVAVLGVALGLLAVGATLGIMDKLFTGSDPILGGPGQLDATALTAVFAVMFALATDYQVFVVTRIREEVVAGRSPRDAVAAGLASTARVVTGAALSMVAVFLAFATADVASLKQFGVGLAVAVALDATLIRLVLLPAVLALCGRAAWWPGMNLPPGPTSPDPPRRVREEPAVRVGPRLRPSEG</sequence>
<dbReference type="KEGG" id="parq:DSM112329_03155"/>
<name>A0AAU7AY88_9ACTN</name>
<feature type="transmembrane region" description="Helical" evidence="7">
    <location>
        <begin position="1003"/>
        <end position="1025"/>
    </location>
</feature>
<keyword evidence="4 7" id="KW-1133">Transmembrane helix</keyword>
<feature type="transmembrane region" description="Helical" evidence="7">
    <location>
        <begin position="300"/>
        <end position="323"/>
    </location>
</feature>
<feature type="transmembrane region" description="Helical" evidence="7">
    <location>
        <begin position="961"/>
        <end position="982"/>
    </location>
</feature>
<dbReference type="AlphaFoldDB" id="A0AAU7AY88"/>
<comment type="subcellular location">
    <subcellularLocation>
        <location evidence="1">Cell membrane</location>
        <topology evidence="1">Multi-pass membrane protein</topology>
    </subcellularLocation>
</comment>
<organism evidence="9">
    <name type="scientific">Paraconexibacter sp. AEG42_29</name>
    <dbReference type="NCBI Taxonomy" id="2997339"/>
    <lineage>
        <taxon>Bacteria</taxon>
        <taxon>Bacillati</taxon>
        <taxon>Actinomycetota</taxon>
        <taxon>Thermoleophilia</taxon>
        <taxon>Solirubrobacterales</taxon>
        <taxon>Paraconexibacteraceae</taxon>
        <taxon>Paraconexibacter</taxon>
    </lineage>
</organism>
<dbReference type="InterPro" id="IPR004869">
    <property type="entry name" value="MMPL_dom"/>
</dbReference>
<feature type="region of interest" description="Disordered" evidence="6">
    <location>
        <begin position="1073"/>
        <end position="1103"/>
    </location>
</feature>
<evidence type="ECO:0000313" key="9">
    <source>
        <dbReference type="EMBL" id="XAY06286.1"/>
    </source>
</evidence>
<keyword evidence="2" id="KW-1003">Cell membrane</keyword>
<dbReference type="PANTHER" id="PTHR33406:SF13">
    <property type="entry name" value="MEMBRANE PROTEIN YDFJ"/>
    <property type="match status" value="1"/>
</dbReference>
<evidence type="ECO:0000256" key="4">
    <source>
        <dbReference type="ARBA" id="ARBA00022989"/>
    </source>
</evidence>
<feature type="transmembrane region" description="Helical" evidence="7">
    <location>
        <begin position="922"/>
        <end position="941"/>
    </location>
</feature>
<dbReference type="InterPro" id="IPR050545">
    <property type="entry name" value="Mycobact_MmpL"/>
</dbReference>